<dbReference type="Gene3D" id="1.10.260.40">
    <property type="entry name" value="lambda repressor-like DNA-binding domains"/>
    <property type="match status" value="1"/>
</dbReference>
<name>A0ABN1GQM6_9ACTN</name>
<feature type="region of interest" description="Disordered" evidence="1">
    <location>
        <begin position="263"/>
        <end position="290"/>
    </location>
</feature>
<evidence type="ECO:0000256" key="1">
    <source>
        <dbReference type="SAM" id="MobiDB-lite"/>
    </source>
</evidence>
<accession>A0ABN1GQM6</accession>
<evidence type="ECO:0000313" key="3">
    <source>
        <dbReference type="EMBL" id="GAA0616618.1"/>
    </source>
</evidence>
<feature type="compositionally biased region" description="Low complexity" evidence="1">
    <location>
        <begin position="275"/>
        <end position="290"/>
    </location>
</feature>
<dbReference type="InterPro" id="IPR001387">
    <property type="entry name" value="Cro/C1-type_HTH"/>
</dbReference>
<feature type="domain" description="HTH cro/C1-type" evidence="2">
    <location>
        <begin position="52"/>
        <end position="83"/>
    </location>
</feature>
<dbReference type="Proteomes" id="UP001500668">
    <property type="component" value="Unassembled WGS sequence"/>
</dbReference>
<dbReference type="InterPro" id="IPR041413">
    <property type="entry name" value="MLTR_LBD"/>
</dbReference>
<dbReference type="SMART" id="SM00530">
    <property type="entry name" value="HTH_XRE"/>
    <property type="match status" value="1"/>
</dbReference>
<reference evidence="3 4" key="1">
    <citation type="journal article" date="2019" name="Int. J. Syst. Evol. Microbiol.">
        <title>The Global Catalogue of Microorganisms (GCM) 10K type strain sequencing project: providing services to taxonomists for standard genome sequencing and annotation.</title>
        <authorList>
            <consortium name="The Broad Institute Genomics Platform"/>
            <consortium name="The Broad Institute Genome Sequencing Center for Infectious Disease"/>
            <person name="Wu L."/>
            <person name="Ma J."/>
        </authorList>
    </citation>
    <scope>NUCLEOTIDE SEQUENCE [LARGE SCALE GENOMIC DNA]</scope>
    <source>
        <strain evidence="3 4">JCM 5067</strain>
    </source>
</reference>
<gene>
    <name evidence="3" type="ORF">GCM10010394_53410</name>
</gene>
<dbReference type="Gene3D" id="3.30.450.180">
    <property type="match status" value="1"/>
</dbReference>
<dbReference type="PANTHER" id="PTHR35010:SF2">
    <property type="entry name" value="BLL4672 PROTEIN"/>
    <property type="match status" value="1"/>
</dbReference>
<dbReference type="PANTHER" id="PTHR35010">
    <property type="entry name" value="BLL4672 PROTEIN-RELATED"/>
    <property type="match status" value="1"/>
</dbReference>
<dbReference type="SUPFAM" id="SSF47413">
    <property type="entry name" value="lambda repressor-like DNA-binding domains"/>
    <property type="match status" value="1"/>
</dbReference>
<dbReference type="Pfam" id="PF13560">
    <property type="entry name" value="HTH_31"/>
    <property type="match status" value="1"/>
</dbReference>
<dbReference type="InterPro" id="IPR010982">
    <property type="entry name" value="Lambda_DNA-bd_dom_sf"/>
</dbReference>
<protein>
    <submittedName>
        <fullName evidence="3">Helix-turn-helix transcriptional regulator</fullName>
    </submittedName>
</protein>
<dbReference type="CDD" id="cd00093">
    <property type="entry name" value="HTH_XRE"/>
    <property type="match status" value="1"/>
</dbReference>
<organism evidence="3 4">
    <name type="scientific">Streptomyces crystallinus</name>
    <dbReference type="NCBI Taxonomy" id="68191"/>
    <lineage>
        <taxon>Bacteria</taxon>
        <taxon>Bacillati</taxon>
        <taxon>Actinomycetota</taxon>
        <taxon>Actinomycetes</taxon>
        <taxon>Kitasatosporales</taxon>
        <taxon>Streptomycetaceae</taxon>
        <taxon>Streptomyces</taxon>
    </lineage>
</organism>
<feature type="region of interest" description="Disordered" evidence="1">
    <location>
        <begin position="18"/>
        <end position="37"/>
    </location>
</feature>
<feature type="compositionally biased region" description="Polar residues" evidence="1">
    <location>
        <begin position="19"/>
        <end position="28"/>
    </location>
</feature>
<dbReference type="PROSITE" id="PS50943">
    <property type="entry name" value="HTH_CROC1"/>
    <property type="match status" value="1"/>
</dbReference>
<proteinExistence type="predicted"/>
<dbReference type="Pfam" id="PF17765">
    <property type="entry name" value="MLTR_LBD"/>
    <property type="match status" value="1"/>
</dbReference>
<dbReference type="EMBL" id="BAAACA010000038">
    <property type="protein sequence ID" value="GAA0616618.1"/>
    <property type="molecule type" value="Genomic_DNA"/>
</dbReference>
<evidence type="ECO:0000259" key="2">
    <source>
        <dbReference type="PROSITE" id="PS50943"/>
    </source>
</evidence>
<comment type="caution">
    <text evidence="3">The sequence shown here is derived from an EMBL/GenBank/DDBJ whole genome shotgun (WGS) entry which is preliminary data.</text>
</comment>
<dbReference type="RefSeq" id="WP_344077561.1">
    <property type="nucleotide sequence ID" value="NZ_BAAACA010000038.1"/>
</dbReference>
<keyword evidence="4" id="KW-1185">Reference proteome</keyword>
<sequence>MDKVALRGLLRERRALITPESQGLNRPTRQGRRAPGLSQAQIDQLLHRAPDTYGRLESGRYGNPPADLLEDVARLLGMNEQEWIALWRYGRGQDPPRPLDPRSGEEIPGVWQEAVDGIAHMAYVHDRSWNLLAHNTAFAALFPDGRAPHNTMRWMALDRTARSVLTDWENSWAPFAFPHLRGALAADPHDETLKQIEKEVLADPLSSRIYERAGAHLPLDADERPLRHLTLGPGWVTLCAAQPMAAPGVRMMILVFHPGEPRRRARTPMLRADTTDTADTAGTADTARHP</sequence>
<evidence type="ECO:0000313" key="4">
    <source>
        <dbReference type="Proteomes" id="UP001500668"/>
    </source>
</evidence>